<evidence type="ECO:0000256" key="9">
    <source>
        <dbReference type="PROSITE-ProRule" id="PRU00175"/>
    </source>
</evidence>
<dbReference type="SUPFAM" id="SSF57850">
    <property type="entry name" value="RING/U-box"/>
    <property type="match status" value="1"/>
</dbReference>
<dbReference type="GO" id="GO:0016567">
    <property type="term" value="P:protein ubiquitination"/>
    <property type="evidence" value="ECO:0007669"/>
    <property type="project" value="InterPro"/>
</dbReference>
<dbReference type="InterPro" id="IPR013083">
    <property type="entry name" value="Znf_RING/FYVE/PHD"/>
</dbReference>
<dbReference type="PANTHER" id="PTHR46905">
    <property type="entry name" value="RING-H2 FINGER PROTEIN ATL78"/>
    <property type="match status" value="1"/>
</dbReference>
<comment type="similarity">
    <text evidence="8">Belongs to the RING-type zinc finger family. ATL subfamily.</text>
</comment>
<evidence type="ECO:0000256" key="2">
    <source>
        <dbReference type="ARBA" id="ARBA00022679"/>
    </source>
</evidence>
<keyword evidence="2" id="KW-0808">Transferase</keyword>
<keyword evidence="4" id="KW-0479">Metal-binding</keyword>
<evidence type="ECO:0000256" key="4">
    <source>
        <dbReference type="ARBA" id="ARBA00022723"/>
    </source>
</evidence>
<sequence>MANPQHHTHRLLLDTEPGPPTINGSRPRDSYTNQANFDTNMVIILAALLCALVGAFGLNSIVRCALRCSRRFAFESPDEAAARLAATGLKKCELNQIPVTVYGSGMSIRATDCPICLGEFVEGEKVRVLPECNHGFHMRCIDTWLVSHSSCPICRHSLLERPSTSDGANGDAGTRSPGNGSGGQGSVVVVVDAIGSGEELGMTIPQHRHLLDTESDEANLDTKKEIVVAALLSVIICLIGWNLLLRWAQPTWPLVAIPDSARSCGRFTSRSSRNRAQEARIAPNASVSVWVRDEYSSNRLPNLPWRICGRRKVKKMSGSPFEHQPWRISVHAKAKNFNMKFRASKVLPNWRSCETRLSILLMLRGFVLKVKSETGDSARKRRGTFKSKVLRIIEKLCGVRVKNKIIAGKKNLNLQETNFRAKRWSQFDYEESSICSLVIGNLALLSRSVSEKDQGEIAIHTFAILRGVRSYKDARGHVVAASDVLFNCASGLSGYFHDWTKELGDELEALEFMCKVAQEILDQAV</sequence>
<name>A0A834ZAP8_TETSI</name>
<dbReference type="PROSITE" id="PS50089">
    <property type="entry name" value="ZF_RING_2"/>
    <property type="match status" value="1"/>
</dbReference>
<dbReference type="GO" id="GO:0016740">
    <property type="term" value="F:transferase activity"/>
    <property type="evidence" value="ECO:0007669"/>
    <property type="project" value="UniProtKB-KW"/>
</dbReference>
<feature type="domain" description="RING-type" evidence="12">
    <location>
        <begin position="113"/>
        <end position="155"/>
    </location>
</feature>
<reference evidence="13 14" key="1">
    <citation type="submission" date="2020-04" db="EMBL/GenBank/DDBJ databases">
        <title>Plant Genome Project.</title>
        <authorList>
            <person name="Zhang R.-G."/>
        </authorList>
    </citation>
    <scope>NUCLEOTIDE SEQUENCE [LARGE SCALE GENOMIC DNA]</scope>
    <source>
        <strain evidence="13">YNK0</strain>
        <tissue evidence="13">Leaf</tissue>
    </source>
</reference>
<keyword evidence="14" id="KW-1185">Reference proteome</keyword>
<evidence type="ECO:0000256" key="3">
    <source>
        <dbReference type="ARBA" id="ARBA00022692"/>
    </source>
</evidence>
<feature type="transmembrane region" description="Helical" evidence="11">
    <location>
        <begin position="226"/>
        <end position="244"/>
    </location>
</feature>
<keyword evidence="6 11" id="KW-1133">Transmembrane helix</keyword>
<keyword evidence="5" id="KW-0862">Zinc</keyword>
<evidence type="ECO:0000256" key="5">
    <source>
        <dbReference type="ARBA" id="ARBA00022833"/>
    </source>
</evidence>
<organism evidence="13 14">
    <name type="scientific">Tetracentron sinense</name>
    <name type="common">Spur-leaf</name>
    <dbReference type="NCBI Taxonomy" id="13715"/>
    <lineage>
        <taxon>Eukaryota</taxon>
        <taxon>Viridiplantae</taxon>
        <taxon>Streptophyta</taxon>
        <taxon>Embryophyta</taxon>
        <taxon>Tracheophyta</taxon>
        <taxon>Spermatophyta</taxon>
        <taxon>Magnoliopsida</taxon>
        <taxon>Trochodendrales</taxon>
        <taxon>Trochodendraceae</taxon>
        <taxon>Tetracentron</taxon>
    </lineage>
</organism>
<keyword evidence="7 11" id="KW-0472">Membrane</keyword>
<evidence type="ECO:0000256" key="11">
    <source>
        <dbReference type="SAM" id="Phobius"/>
    </source>
</evidence>
<evidence type="ECO:0000313" key="14">
    <source>
        <dbReference type="Proteomes" id="UP000655225"/>
    </source>
</evidence>
<comment type="subcellular location">
    <subcellularLocation>
        <location evidence="1">Membrane</location>
        <topology evidence="1">Single-pass membrane protein</topology>
    </subcellularLocation>
</comment>
<keyword evidence="9" id="KW-0863">Zinc-finger</keyword>
<dbReference type="Pfam" id="PF13639">
    <property type="entry name" value="zf-RING_2"/>
    <property type="match status" value="1"/>
</dbReference>
<evidence type="ECO:0000259" key="12">
    <source>
        <dbReference type="PROSITE" id="PS50089"/>
    </source>
</evidence>
<evidence type="ECO:0000256" key="7">
    <source>
        <dbReference type="ARBA" id="ARBA00023136"/>
    </source>
</evidence>
<accession>A0A834ZAP8</accession>
<dbReference type="AlphaFoldDB" id="A0A834ZAP8"/>
<evidence type="ECO:0000256" key="6">
    <source>
        <dbReference type="ARBA" id="ARBA00022989"/>
    </source>
</evidence>
<gene>
    <name evidence="13" type="ORF">HHK36_010576</name>
</gene>
<feature type="region of interest" description="Disordered" evidence="10">
    <location>
        <begin position="1"/>
        <end position="30"/>
    </location>
</feature>
<dbReference type="InterPro" id="IPR044602">
    <property type="entry name" value="ATL10/ATL72-79-like"/>
</dbReference>
<feature type="transmembrane region" description="Helical" evidence="11">
    <location>
        <begin position="41"/>
        <end position="62"/>
    </location>
</feature>
<dbReference type="OrthoDB" id="8062037at2759"/>
<evidence type="ECO:0000256" key="1">
    <source>
        <dbReference type="ARBA" id="ARBA00004167"/>
    </source>
</evidence>
<keyword evidence="3 11" id="KW-0812">Transmembrane</keyword>
<dbReference type="GO" id="GO:0008270">
    <property type="term" value="F:zinc ion binding"/>
    <property type="evidence" value="ECO:0007669"/>
    <property type="project" value="UniProtKB-KW"/>
</dbReference>
<feature type="region of interest" description="Disordered" evidence="10">
    <location>
        <begin position="162"/>
        <end position="185"/>
    </location>
</feature>
<dbReference type="PANTHER" id="PTHR46905:SF21">
    <property type="entry name" value="RING-TYPE E3 UBIQUITIN TRANSFERASE"/>
    <property type="match status" value="1"/>
</dbReference>
<comment type="caution">
    <text evidence="13">The sequence shown here is derived from an EMBL/GenBank/DDBJ whole genome shotgun (WGS) entry which is preliminary data.</text>
</comment>
<protein>
    <recommendedName>
        <fullName evidence="12">RING-type domain-containing protein</fullName>
    </recommendedName>
</protein>
<evidence type="ECO:0000256" key="8">
    <source>
        <dbReference type="ARBA" id="ARBA00024209"/>
    </source>
</evidence>
<feature type="compositionally biased region" description="Basic residues" evidence="10">
    <location>
        <begin position="1"/>
        <end position="10"/>
    </location>
</feature>
<dbReference type="Gene3D" id="3.30.40.10">
    <property type="entry name" value="Zinc/RING finger domain, C3HC4 (zinc finger)"/>
    <property type="match status" value="1"/>
</dbReference>
<dbReference type="EMBL" id="JABCRI010000007">
    <property type="protein sequence ID" value="KAF8402491.1"/>
    <property type="molecule type" value="Genomic_DNA"/>
</dbReference>
<dbReference type="InterPro" id="IPR001841">
    <property type="entry name" value="Znf_RING"/>
</dbReference>
<dbReference type="CDD" id="cd16461">
    <property type="entry name" value="RING-H2_EL5-like"/>
    <property type="match status" value="1"/>
</dbReference>
<dbReference type="GO" id="GO:0016020">
    <property type="term" value="C:membrane"/>
    <property type="evidence" value="ECO:0007669"/>
    <property type="project" value="UniProtKB-SubCell"/>
</dbReference>
<evidence type="ECO:0000313" key="13">
    <source>
        <dbReference type="EMBL" id="KAF8402491.1"/>
    </source>
</evidence>
<dbReference type="Proteomes" id="UP000655225">
    <property type="component" value="Unassembled WGS sequence"/>
</dbReference>
<dbReference type="SMART" id="SM00184">
    <property type="entry name" value="RING"/>
    <property type="match status" value="1"/>
</dbReference>
<evidence type="ECO:0000256" key="10">
    <source>
        <dbReference type="SAM" id="MobiDB-lite"/>
    </source>
</evidence>
<proteinExistence type="inferred from homology"/>